<dbReference type="GO" id="GO:0007156">
    <property type="term" value="P:homophilic cell adhesion via plasma membrane adhesion molecules"/>
    <property type="evidence" value="ECO:0007669"/>
    <property type="project" value="TreeGrafter"/>
</dbReference>
<dbReference type="SMART" id="SM00406">
    <property type="entry name" value="IGv"/>
    <property type="match status" value="2"/>
</dbReference>
<feature type="region of interest" description="Disordered" evidence="17">
    <location>
        <begin position="864"/>
        <end position="889"/>
    </location>
</feature>
<dbReference type="SUPFAM" id="SSF48726">
    <property type="entry name" value="Immunoglobulin"/>
    <property type="match status" value="6"/>
</dbReference>
<feature type="region of interest" description="Disordered" evidence="17">
    <location>
        <begin position="1243"/>
        <end position="1287"/>
    </location>
</feature>
<feature type="domain" description="Fibronectin type-III" evidence="21">
    <location>
        <begin position="946"/>
        <end position="1042"/>
    </location>
</feature>
<reference evidence="23" key="1">
    <citation type="submission" date="2025-08" db="UniProtKB">
        <authorList>
            <consortium name="RefSeq"/>
        </authorList>
    </citation>
    <scope>IDENTIFICATION</scope>
</reference>
<name>A0A2I4D5W2_AUSLI</name>
<dbReference type="SMART" id="SM00409">
    <property type="entry name" value="IG"/>
    <property type="match status" value="6"/>
</dbReference>
<dbReference type="InterPro" id="IPR013098">
    <property type="entry name" value="Ig_I-set"/>
</dbReference>
<dbReference type="CDD" id="cd00063">
    <property type="entry name" value="FN3"/>
    <property type="match status" value="5"/>
</dbReference>
<evidence type="ECO:0000313" key="22">
    <source>
        <dbReference type="Proteomes" id="UP000192220"/>
    </source>
</evidence>
<dbReference type="Pfam" id="PF00041">
    <property type="entry name" value="fn3"/>
    <property type="match status" value="4"/>
</dbReference>
<comment type="function">
    <text evidence="15">Neural cell adhesion molecule involved in the dynamics of cell adhesion and in the generation of transmembrane signals at tyrosine kinase receptors. During brain development, critical in multiple processes, including neuronal migration, axonal growth and fasciculation, and synaptogenesis. In the mature brain, plays a role in the dynamics of neuronal structure and function, including synaptic plasticity.</text>
</comment>
<evidence type="ECO:0000256" key="14">
    <source>
        <dbReference type="ARBA" id="ARBA00023319"/>
    </source>
</evidence>
<feature type="transmembrane region" description="Helical" evidence="18">
    <location>
        <begin position="1144"/>
        <end position="1165"/>
    </location>
</feature>
<dbReference type="PANTHER" id="PTHR10075">
    <property type="entry name" value="BASIGIN RELATED"/>
    <property type="match status" value="1"/>
</dbReference>
<feature type="domain" description="Ig-like" evidence="20">
    <location>
        <begin position="522"/>
        <end position="614"/>
    </location>
</feature>
<dbReference type="GO" id="GO:0030426">
    <property type="term" value="C:growth cone"/>
    <property type="evidence" value="ECO:0007669"/>
    <property type="project" value="UniProtKB-SubCell"/>
</dbReference>
<evidence type="ECO:0000256" key="10">
    <source>
        <dbReference type="ARBA" id="ARBA00023136"/>
    </source>
</evidence>
<evidence type="ECO:0000256" key="4">
    <source>
        <dbReference type="ARBA" id="ARBA00022475"/>
    </source>
</evidence>
<evidence type="ECO:0000256" key="8">
    <source>
        <dbReference type="ARBA" id="ARBA00022889"/>
    </source>
</evidence>
<keyword evidence="22" id="KW-1185">Reference proteome</keyword>
<keyword evidence="7" id="KW-0677">Repeat</keyword>
<keyword evidence="8" id="KW-0130">Cell adhesion</keyword>
<dbReference type="InterPro" id="IPR013106">
    <property type="entry name" value="Ig_V-set"/>
</dbReference>
<dbReference type="GO" id="GO:0070593">
    <property type="term" value="P:dendrite self-avoidance"/>
    <property type="evidence" value="ECO:0007669"/>
    <property type="project" value="TreeGrafter"/>
</dbReference>
<evidence type="ECO:0000256" key="19">
    <source>
        <dbReference type="SAM" id="SignalP"/>
    </source>
</evidence>
<evidence type="ECO:0000256" key="12">
    <source>
        <dbReference type="ARBA" id="ARBA00023180"/>
    </source>
</evidence>
<evidence type="ECO:0000256" key="1">
    <source>
        <dbReference type="ARBA" id="ARBA00004251"/>
    </source>
</evidence>
<evidence type="ECO:0000259" key="20">
    <source>
        <dbReference type="PROSITE" id="PS50835"/>
    </source>
</evidence>
<dbReference type="Pfam" id="PF13927">
    <property type="entry name" value="Ig_3"/>
    <property type="match status" value="2"/>
</dbReference>
<feature type="domain" description="Ig-like" evidence="20">
    <location>
        <begin position="141"/>
        <end position="225"/>
    </location>
</feature>
<dbReference type="GO" id="GO:0098632">
    <property type="term" value="F:cell-cell adhesion mediator activity"/>
    <property type="evidence" value="ECO:0007669"/>
    <property type="project" value="TreeGrafter"/>
</dbReference>
<keyword evidence="9 18" id="KW-1133">Transmembrane helix</keyword>
<dbReference type="FunFam" id="2.60.40.10:FF:000367">
    <property type="entry name" value="Neural cell adhesion molecule L1-like protein"/>
    <property type="match status" value="1"/>
</dbReference>
<feature type="compositionally biased region" description="Basic and acidic residues" evidence="17">
    <location>
        <begin position="1200"/>
        <end position="1224"/>
    </location>
</feature>
<evidence type="ECO:0000256" key="18">
    <source>
        <dbReference type="SAM" id="Phobius"/>
    </source>
</evidence>
<dbReference type="PROSITE" id="PS50835">
    <property type="entry name" value="IG_LIKE"/>
    <property type="match status" value="6"/>
</dbReference>
<dbReference type="FunFam" id="2.60.40.10:FF:000028">
    <property type="entry name" value="Neuronal cell adhesion molecule"/>
    <property type="match status" value="1"/>
</dbReference>
<feature type="region of interest" description="Disordered" evidence="17">
    <location>
        <begin position="927"/>
        <end position="951"/>
    </location>
</feature>
<dbReference type="InterPro" id="IPR003599">
    <property type="entry name" value="Ig_sub"/>
</dbReference>
<dbReference type="FunFam" id="2.60.40.10:FF:000005">
    <property type="entry name" value="Neuronal cell adhesion molecule"/>
    <property type="match status" value="1"/>
</dbReference>
<organism evidence="22 23">
    <name type="scientific">Austrofundulus limnaeus</name>
    <name type="common">Annual killifish</name>
    <dbReference type="NCBI Taxonomy" id="52670"/>
    <lineage>
        <taxon>Eukaryota</taxon>
        <taxon>Metazoa</taxon>
        <taxon>Chordata</taxon>
        <taxon>Craniata</taxon>
        <taxon>Vertebrata</taxon>
        <taxon>Euteleostomi</taxon>
        <taxon>Actinopterygii</taxon>
        <taxon>Neopterygii</taxon>
        <taxon>Teleostei</taxon>
        <taxon>Neoteleostei</taxon>
        <taxon>Acanthomorphata</taxon>
        <taxon>Ovalentaria</taxon>
        <taxon>Atherinomorphae</taxon>
        <taxon>Cyprinodontiformes</taxon>
        <taxon>Rivulidae</taxon>
        <taxon>Austrofundulus</taxon>
    </lineage>
</organism>
<keyword evidence="14" id="KW-0393">Immunoglobulin domain</keyword>
<feature type="domain" description="Ig-like" evidence="20">
    <location>
        <begin position="339"/>
        <end position="426"/>
    </location>
</feature>
<keyword evidence="11" id="KW-1015">Disulfide bond</keyword>
<feature type="domain" description="Ig-like" evidence="20">
    <location>
        <begin position="52"/>
        <end position="134"/>
    </location>
</feature>
<dbReference type="InterPro" id="IPR013783">
    <property type="entry name" value="Ig-like_fold"/>
</dbReference>
<dbReference type="Proteomes" id="UP000192220">
    <property type="component" value="Unplaced"/>
</dbReference>
<dbReference type="SUPFAM" id="SSF49265">
    <property type="entry name" value="Fibronectin type III"/>
    <property type="match status" value="3"/>
</dbReference>
<evidence type="ECO:0000256" key="17">
    <source>
        <dbReference type="SAM" id="MobiDB-lite"/>
    </source>
</evidence>
<evidence type="ECO:0000256" key="6">
    <source>
        <dbReference type="ARBA" id="ARBA00022729"/>
    </source>
</evidence>
<dbReference type="InterPro" id="IPR026966">
    <property type="entry name" value="Neurofascin/L1/NrCAM_C"/>
</dbReference>
<dbReference type="GO" id="GO:0007411">
    <property type="term" value="P:axon guidance"/>
    <property type="evidence" value="ECO:0007669"/>
    <property type="project" value="TreeGrafter"/>
</dbReference>
<dbReference type="InterPro" id="IPR036179">
    <property type="entry name" value="Ig-like_dom_sf"/>
</dbReference>
<feature type="region of interest" description="Disordered" evidence="17">
    <location>
        <begin position="703"/>
        <end position="734"/>
    </location>
</feature>
<feature type="compositionally biased region" description="Basic and acidic residues" evidence="17">
    <location>
        <begin position="703"/>
        <end position="716"/>
    </location>
</feature>
<evidence type="ECO:0000256" key="11">
    <source>
        <dbReference type="ARBA" id="ARBA00023157"/>
    </source>
</evidence>
<dbReference type="KEGG" id="alim:106535229"/>
<keyword evidence="6 19" id="KW-0732">Signal</keyword>
<dbReference type="FunFam" id="2.60.40.10:FF:000078">
    <property type="entry name" value="Neuronal cell adhesion molecule"/>
    <property type="match status" value="1"/>
</dbReference>
<dbReference type="GeneID" id="106535229"/>
<dbReference type="InParanoid" id="A0A2I4D5W2"/>
<feature type="region of interest" description="Disordered" evidence="17">
    <location>
        <begin position="803"/>
        <end position="824"/>
    </location>
</feature>
<feature type="domain" description="Fibronectin type-III" evidence="21">
    <location>
        <begin position="621"/>
        <end position="719"/>
    </location>
</feature>
<dbReference type="STRING" id="52670.A0A2I4D5W2"/>
<evidence type="ECO:0000313" key="23">
    <source>
        <dbReference type="RefSeq" id="XP_013887637.1"/>
    </source>
</evidence>
<dbReference type="InterPro" id="IPR003598">
    <property type="entry name" value="Ig_sub2"/>
</dbReference>
<dbReference type="OrthoDB" id="6244967at2759"/>
<dbReference type="InterPro" id="IPR003961">
    <property type="entry name" value="FN3_dom"/>
</dbReference>
<accession>A0A2I4D5W2</accession>
<dbReference type="SMART" id="SM00408">
    <property type="entry name" value="IGc2"/>
    <property type="match status" value="5"/>
</dbReference>
<gene>
    <name evidence="23" type="primary">LOC106535229</name>
</gene>
<evidence type="ECO:0000256" key="15">
    <source>
        <dbReference type="ARBA" id="ARBA00060042"/>
    </source>
</evidence>
<dbReference type="InterPro" id="IPR036116">
    <property type="entry name" value="FN3_sf"/>
</dbReference>
<evidence type="ECO:0000256" key="3">
    <source>
        <dbReference type="ARBA" id="ARBA00008588"/>
    </source>
</evidence>
<dbReference type="Pfam" id="PF13882">
    <property type="entry name" value="Bravo_FIGEY"/>
    <property type="match status" value="1"/>
</dbReference>
<feature type="domain" description="Fibronectin type-III" evidence="21">
    <location>
        <begin position="1044"/>
        <end position="1134"/>
    </location>
</feature>
<dbReference type="PROSITE" id="PS50853">
    <property type="entry name" value="FN3"/>
    <property type="match status" value="5"/>
</dbReference>
<dbReference type="Gene3D" id="2.60.40.10">
    <property type="entry name" value="Immunoglobulins"/>
    <property type="match status" value="11"/>
</dbReference>
<dbReference type="FunFam" id="2.60.40.10:FF:000057">
    <property type="entry name" value="neural cell adhesion molecule L1"/>
    <property type="match status" value="1"/>
</dbReference>
<keyword evidence="4" id="KW-1003">Cell membrane</keyword>
<feature type="signal peptide" evidence="19">
    <location>
        <begin position="1"/>
        <end position="40"/>
    </location>
</feature>
<keyword evidence="5 18" id="KW-0812">Transmembrane</keyword>
<feature type="domain" description="Fibronectin type-III" evidence="21">
    <location>
        <begin position="721"/>
        <end position="818"/>
    </location>
</feature>
<feature type="domain" description="Ig-like" evidence="20">
    <location>
        <begin position="432"/>
        <end position="519"/>
    </location>
</feature>
<dbReference type="GO" id="GO:0005886">
    <property type="term" value="C:plasma membrane"/>
    <property type="evidence" value="ECO:0007669"/>
    <property type="project" value="UniProtKB-SubCell"/>
</dbReference>
<evidence type="ECO:0000256" key="9">
    <source>
        <dbReference type="ARBA" id="ARBA00022989"/>
    </source>
</evidence>
<protein>
    <recommendedName>
        <fullName evidence="16">Neural cell adhesion molecule L1</fullName>
    </recommendedName>
</protein>
<dbReference type="Pfam" id="PF07679">
    <property type="entry name" value="I-set"/>
    <property type="match status" value="3"/>
</dbReference>
<evidence type="ECO:0000256" key="13">
    <source>
        <dbReference type="ARBA" id="ARBA00023273"/>
    </source>
</evidence>
<dbReference type="InterPro" id="IPR007110">
    <property type="entry name" value="Ig-like_dom"/>
</dbReference>
<keyword evidence="10 18" id="KW-0472">Membrane</keyword>
<evidence type="ECO:0000256" key="2">
    <source>
        <dbReference type="ARBA" id="ARBA00004624"/>
    </source>
</evidence>
<keyword evidence="13" id="KW-0966">Cell projection</keyword>
<proteinExistence type="inferred from homology"/>
<dbReference type="SMART" id="SM00060">
    <property type="entry name" value="FN3"/>
    <property type="match status" value="5"/>
</dbReference>
<comment type="similarity">
    <text evidence="3">Belongs to the immunoglobulin superfamily. L1/neurofascin/NgCAM family.</text>
</comment>
<dbReference type="PANTHER" id="PTHR10075:SF100">
    <property type="entry name" value="FASCICLIN-2"/>
    <property type="match status" value="1"/>
</dbReference>
<feature type="domain" description="Ig-like" evidence="20">
    <location>
        <begin position="246"/>
        <end position="334"/>
    </location>
</feature>
<dbReference type="RefSeq" id="XP_013887637.1">
    <property type="nucleotide sequence ID" value="XM_014032183.1"/>
</dbReference>
<feature type="domain" description="Fibronectin type-III" evidence="21">
    <location>
        <begin position="820"/>
        <end position="942"/>
    </location>
</feature>
<evidence type="ECO:0000256" key="16">
    <source>
        <dbReference type="ARBA" id="ARBA00074488"/>
    </source>
</evidence>
<evidence type="ECO:0000256" key="5">
    <source>
        <dbReference type="ARBA" id="ARBA00022692"/>
    </source>
</evidence>
<evidence type="ECO:0000259" key="21">
    <source>
        <dbReference type="PROSITE" id="PS50853"/>
    </source>
</evidence>
<feature type="compositionally biased region" description="Basic and acidic residues" evidence="17">
    <location>
        <begin position="877"/>
        <end position="889"/>
    </location>
</feature>
<feature type="region of interest" description="Disordered" evidence="17">
    <location>
        <begin position="1200"/>
        <end position="1228"/>
    </location>
</feature>
<sequence length="1287" mass="143647">MCMSQHLWMGCRGPSSPAPPLILLLLPLFLLFMMPHLAQGAITIPPHLSSPPSLTQVPTSFTAFSHEDLTLPCEATGNPTPIFRWEKDGEDFGLKTTGSGTLKAQKEEPLESYAGHYRCYASNTLGTAMTQTVKVIVEPQPYLVKQNKLHQTAYEGESIILTCNPPQSSTPLKIYWMNMSMVHIEQSDRVMIGLDGNLYFSNLLKADSKNEYVCTAHYTAARTILPDTVVRLTVLPTNDIHHARRPHLLRPTGSHTLVQTLRGQSVTLECIPKGLPTPRVEWQKINGHHSNLAAKLQNYNRWLHFDHITEDDDGEYRCRAINSYGNVTHSFTVTVQAAPYWSKESQDLMYTPGETVRLDCQAKGSPEPIITWSINGQTLANVDDDPRRTITSSALILKDVELADTAVYQCEATNKHGSILLNIKLFVVELTPEILSSDGVVYKVFEGGDIQMHCESFGSPRPHITWVREDVVSLISDPRVSLLTNGTIELVNATQEDSGVYTCSVKHTDIFITANLEVFNRTVILMGPQDVHVLRGGSAFLHCLFYKDPRLQDYKVAWKKDGHTLLESSRDDKYTVFENNTLEVANVQPDDTANYSCDVYTEPLGSVSATGSITVVASPDPPRSLSLSDIEKHSVTLNWVPGSSHNSPITEFHVEVHEEPLTGKRKEKWQRKKVVPGDFNHLQLILQPFCTYRFRVVAVNDIGRSDPSEPTKDHSTQQDVPYENPTGVRSNSTDPDTLIITWDEMENRLQNGPDFHYKVYWREAQEKRKEWNVTTVKSPPFQINNAGTYTPFEIKVQAVNAVGTGPPPESQIGHSGEDKPEEPPTGVTCIVTNNTVRVTWNEAQRVRGQLLGYKIYIRRLGPASGRDRRSLSKHHHREENNRMQHQQLREKDSWVVEVLGTGTSKELSGLRLFSQYQLWLTAFNKKGESPPSKPQEFNTPEGAPGKPGSLRFESPTDTSLILYWTPPLEIKGKLLGYRVLYQKEVETGDSPLQIEMIRDPHLNSILLNNLDRSSYYIFKVIARTAAGYGPPIVERGATMLEGAPPSNITIVSSNTSFNLSWVPGERDRNHGFHICYAKKTDDDQCKESDVINSTQGFYFLTGLQSGTQYRLKIVHGNDTHWQKEIWTTGPVPSEMPGGFDTQGWLIGLISAIILLILILLILCLVKRSRGGKYAVKDKENKEVGSEVWPMKDETYGDYRSLESEGDEKCSDSQRSLCDDSKVGSDDSLAEYGDSVDIQFNEDGSFIGQYSGHGPVPPGNDGSGPASPDSVPPPVVAPSMSSILNRPS</sequence>
<feature type="chain" id="PRO_5014140977" description="Neural cell adhesion molecule L1" evidence="19">
    <location>
        <begin position="41"/>
        <end position="1287"/>
    </location>
</feature>
<comment type="subcellular location">
    <subcellularLocation>
        <location evidence="1">Cell membrane</location>
        <topology evidence="1">Single-pass type I membrane protein</topology>
    </subcellularLocation>
    <subcellularLocation>
        <location evidence="2">Cell projection</location>
        <location evidence="2">Growth cone</location>
    </subcellularLocation>
</comment>
<evidence type="ECO:0000256" key="7">
    <source>
        <dbReference type="ARBA" id="ARBA00022737"/>
    </source>
</evidence>
<keyword evidence="12" id="KW-0325">Glycoprotein</keyword>
<dbReference type="FunFam" id="2.60.40.10:FF:002563">
    <property type="entry name" value="Neural cell adhesion molecule L1"/>
    <property type="match status" value="1"/>
</dbReference>